<gene>
    <name evidence="1" type="ORF">HMPREF1536_03031</name>
</gene>
<dbReference type="EMBL" id="AQHW01000015">
    <property type="protein sequence ID" value="KKB55560.1"/>
    <property type="molecule type" value="Genomic_DNA"/>
</dbReference>
<dbReference type="PATRIC" id="fig|1203610.3.peg.3096"/>
<comment type="caution">
    <text evidence="1">The sequence shown here is derived from an EMBL/GenBank/DDBJ whole genome shotgun (WGS) entry which is preliminary data.</text>
</comment>
<keyword evidence="2" id="KW-1185">Reference proteome</keyword>
<sequence length="66" mass="7516">MKKLIKWLAKVFKANITVEKIIYKEKVVYKPLEDKLSGSISLDGNLLVDGTIEATEDIVCYKTKIE</sequence>
<organism evidence="1 2">
    <name type="scientific">Parabacteroides gordonii MS-1 = DSM 23371</name>
    <dbReference type="NCBI Taxonomy" id="1203610"/>
    <lineage>
        <taxon>Bacteria</taxon>
        <taxon>Pseudomonadati</taxon>
        <taxon>Bacteroidota</taxon>
        <taxon>Bacteroidia</taxon>
        <taxon>Bacteroidales</taxon>
        <taxon>Tannerellaceae</taxon>
        <taxon>Parabacteroides</taxon>
    </lineage>
</organism>
<dbReference type="HOGENOM" id="CLU_2827244_0_0_10"/>
<dbReference type="STRING" id="1203610.HMPREF1536_03031"/>
<dbReference type="AlphaFoldDB" id="A0A0F5JDJ3"/>
<evidence type="ECO:0000313" key="1">
    <source>
        <dbReference type="EMBL" id="KKB55560.1"/>
    </source>
</evidence>
<reference evidence="1 2" key="1">
    <citation type="submission" date="2013-04" db="EMBL/GenBank/DDBJ databases">
        <title>The Genome Sequence of Parabacteroides gordonii DSM 23371.</title>
        <authorList>
            <consortium name="The Broad Institute Genomics Platform"/>
            <person name="Earl A."/>
            <person name="Ward D."/>
            <person name="Feldgarden M."/>
            <person name="Gevers D."/>
            <person name="Martens E."/>
            <person name="Sakamoto M."/>
            <person name="Benno Y."/>
            <person name="Suzuki N."/>
            <person name="Matsunaga N."/>
            <person name="Koshihara K."/>
            <person name="Seki M."/>
            <person name="Komiya H."/>
            <person name="Walker B."/>
            <person name="Young S."/>
            <person name="Zeng Q."/>
            <person name="Gargeya S."/>
            <person name="Fitzgerald M."/>
            <person name="Haas B."/>
            <person name="Abouelleil A."/>
            <person name="Allen A.W."/>
            <person name="Alvarado L."/>
            <person name="Arachchi H.M."/>
            <person name="Berlin A.M."/>
            <person name="Chapman S.B."/>
            <person name="Gainer-Dewar J."/>
            <person name="Goldberg J."/>
            <person name="Griggs A."/>
            <person name="Gujja S."/>
            <person name="Hansen M."/>
            <person name="Howarth C."/>
            <person name="Imamovic A."/>
            <person name="Ireland A."/>
            <person name="Larimer J."/>
            <person name="McCowan C."/>
            <person name="Murphy C."/>
            <person name="Pearson M."/>
            <person name="Poon T.W."/>
            <person name="Priest M."/>
            <person name="Roberts A."/>
            <person name="Saif S."/>
            <person name="Shea T."/>
            <person name="Sisk P."/>
            <person name="Sykes S."/>
            <person name="Wortman J."/>
            <person name="Nusbaum C."/>
            <person name="Birren B."/>
        </authorList>
    </citation>
    <scope>NUCLEOTIDE SEQUENCE [LARGE SCALE GENOMIC DNA]</scope>
    <source>
        <strain evidence="1 2">MS-1</strain>
    </source>
</reference>
<accession>A0A0F5JDJ3</accession>
<dbReference type="RefSeq" id="WP_028728726.1">
    <property type="nucleotide sequence ID" value="NZ_AUAE01000036.1"/>
</dbReference>
<proteinExistence type="predicted"/>
<evidence type="ECO:0000313" key="2">
    <source>
        <dbReference type="Proteomes" id="UP000033035"/>
    </source>
</evidence>
<name>A0A0F5JDJ3_9BACT</name>
<dbReference type="Proteomes" id="UP000033035">
    <property type="component" value="Unassembled WGS sequence"/>
</dbReference>
<protein>
    <submittedName>
        <fullName evidence="1">Uncharacterized protein</fullName>
    </submittedName>
</protein>